<sequence length="270" mass="29719">MHPSPRNTLEERLVADILDDLRPYVDEDLALEVLQNAGDNTGEYYFISASDEIRGEALIVHRAKEGGLKIIEHVEEVSVDVLWNLGIFNFPYLFEPSDSVISSVQHGNIREGHLDQNEIDRAMALKADWGVGASEMNSSGVPHTNGGRLACAWAVNKISRLCFGLPIGGGLATAEMAKVLRRNHSSRSDPVAGSVVISPTVWVDGTRITGHVGILGGNGAIYSNSSSRARWEQNFTLSSWRTYYHESKGLSVEIFALNPKKFPIKNYLGW</sequence>
<evidence type="ECO:0000313" key="1">
    <source>
        <dbReference type="EMBL" id="SDY29773.1"/>
    </source>
</evidence>
<dbReference type="EMBL" id="FNPF01000005">
    <property type="protein sequence ID" value="SDY29773.1"/>
    <property type="molecule type" value="Genomic_DNA"/>
</dbReference>
<keyword evidence="2" id="KW-1185">Reference proteome</keyword>
<proteinExistence type="predicted"/>
<dbReference type="AlphaFoldDB" id="A0A1H3IPL7"/>
<protein>
    <submittedName>
        <fullName evidence="1">Uncharacterized protein</fullName>
    </submittedName>
</protein>
<accession>A0A1H3IPL7</accession>
<reference evidence="1 2" key="1">
    <citation type="submission" date="2016-10" db="EMBL/GenBank/DDBJ databases">
        <authorList>
            <person name="de Groot N.N."/>
        </authorList>
    </citation>
    <scope>NUCLEOTIDE SEQUENCE [LARGE SCALE GENOMIC DNA]</scope>
    <source>
        <strain evidence="1 2">DSM 26880</strain>
    </source>
</reference>
<name>A0A1H3IPL7_9RHOB</name>
<organism evidence="1 2">
    <name type="scientific">Citreimonas salinaria</name>
    <dbReference type="NCBI Taxonomy" id="321339"/>
    <lineage>
        <taxon>Bacteria</taxon>
        <taxon>Pseudomonadati</taxon>
        <taxon>Pseudomonadota</taxon>
        <taxon>Alphaproteobacteria</taxon>
        <taxon>Rhodobacterales</taxon>
        <taxon>Roseobacteraceae</taxon>
        <taxon>Citreimonas</taxon>
    </lineage>
</organism>
<gene>
    <name evidence="1" type="ORF">SAMN05444340_105202</name>
</gene>
<evidence type="ECO:0000313" key="2">
    <source>
        <dbReference type="Proteomes" id="UP000199286"/>
    </source>
</evidence>
<dbReference type="Proteomes" id="UP000199286">
    <property type="component" value="Unassembled WGS sequence"/>
</dbReference>